<evidence type="ECO:0000256" key="7">
    <source>
        <dbReference type="ARBA" id="ARBA00023136"/>
    </source>
</evidence>
<dbReference type="GO" id="GO:0007165">
    <property type="term" value="P:signal transduction"/>
    <property type="evidence" value="ECO:0007669"/>
    <property type="project" value="UniProtKB-KW"/>
</dbReference>
<dbReference type="GO" id="GO:0005886">
    <property type="term" value="C:plasma membrane"/>
    <property type="evidence" value="ECO:0007669"/>
    <property type="project" value="UniProtKB-SubCell"/>
</dbReference>
<dbReference type="OrthoDB" id="8185860at2759"/>
<feature type="transmembrane region" description="Helical" evidence="10">
    <location>
        <begin position="89"/>
        <end position="109"/>
    </location>
</feature>
<evidence type="ECO:0000313" key="12">
    <source>
        <dbReference type="Proteomes" id="UP000670152"/>
    </source>
</evidence>
<dbReference type="Pfam" id="PF02949">
    <property type="entry name" value="7tm_6"/>
    <property type="match status" value="2"/>
</dbReference>
<feature type="transmembrane region" description="Helical" evidence="10">
    <location>
        <begin position="58"/>
        <end position="77"/>
    </location>
</feature>
<evidence type="ECO:0000256" key="2">
    <source>
        <dbReference type="ARBA" id="ARBA00022475"/>
    </source>
</evidence>
<accession>A0A836FY34</accession>
<evidence type="ECO:0000256" key="3">
    <source>
        <dbReference type="ARBA" id="ARBA00022606"/>
    </source>
</evidence>
<feature type="transmembrane region" description="Helical" evidence="10">
    <location>
        <begin position="450"/>
        <end position="471"/>
    </location>
</feature>
<feature type="transmembrane region" description="Helical" evidence="10">
    <location>
        <begin position="318"/>
        <end position="334"/>
    </location>
</feature>
<sequence length="611" mass="69391">MTKIDIIENRATHRLYMTAIMSWNDDVAYAMTPFKLLTLPLGVWPLQKYNTFSLVRSIMCGFSLTVMMIMLFLEIIFGSSDAYIKLDALMLMFCNVLCVLKLLSFRLYADNLIRNYSSAVNDYSTIDTEEKRTIMRQHAFMGRMICYSIVFFAYLASSIFTLAPMMTGDEDIHINVSIKNQAAKLPVPITFLGDLQIPTGLYFVISMVQYFILLLTGTSNCGNDSLFLAITLHVCGQLELLKIEFTNYGMKSKNINEYFSILTLRHCYLIELAELLSDVISIVLLVQVLFSCLIISLIGFQFILALKSHDAVMITKTITVLSTLLLQLFFYSFVGDYMKCQMEQIAHSIFISNWYYLPNKLMRNVLLVIMRSQQPVQLLAAGNKDIQIDDVSKTQASELPMPLTFLGDLHIPSSLYFVISTLQYTILMLSSTSNCGFQFILALKSHDVLMLTKTTTVMSGLLLQMFFYSFVGDYLKCQMEEVACSIYSSNWYYLPTRLMRNVLFVIARSQQPIQLLAGRFFVFAYLASSIFILAPMLASNNDVQVNVSIKNQASELPVPLTWALGNFNLSTSLYLLISVVQCILLVLNSTSDCGNKQIINIKEICINYKIY</sequence>
<gene>
    <name evidence="11" type="primary">Or2a_1</name>
    <name evidence="11" type="ORF">G6Z77_0006427</name>
</gene>
<dbReference type="AlphaFoldDB" id="A0A836FY34"/>
<keyword evidence="4 10" id="KW-0812">Transmembrane</keyword>
<keyword evidence="3" id="KW-0716">Sensory transduction</keyword>
<dbReference type="PANTHER" id="PTHR21137:SF35">
    <property type="entry name" value="ODORANT RECEPTOR 19A-RELATED"/>
    <property type="match status" value="1"/>
</dbReference>
<dbReference type="InterPro" id="IPR004117">
    <property type="entry name" value="7tm6_olfct_rcpt"/>
</dbReference>
<dbReference type="PANTHER" id="PTHR21137">
    <property type="entry name" value="ODORANT RECEPTOR"/>
    <property type="match status" value="1"/>
</dbReference>
<organism evidence="11 12">
    <name type="scientific">Acromyrmex heyeri</name>
    <dbReference type="NCBI Taxonomy" id="230685"/>
    <lineage>
        <taxon>Eukaryota</taxon>
        <taxon>Metazoa</taxon>
        <taxon>Ecdysozoa</taxon>
        <taxon>Arthropoda</taxon>
        <taxon>Hexapoda</taxon>
        <taxon>Insecta</taxon>
        <taxon>Pterygota</taxon>
        <taxon>Neoptera</taxon>
        <taxon>Endopterygota</taxon>
        <taxon>Hymenoptera</taxon>
        <taxon>Apocrita</taxon>
        <taxon>Aculeata</taxon>
        <taxon>Formicoidea</taxon>
        <taxon>Formicidae</taxon>
        <taxon>Myrmicinae</taxon>
        <taxon>Acromyrmex</taxon>
    </lineage>
</organism>
<comment type="caution">
    <text evidence="11">The sequence shown here is derived from an EMBL/GenBank/DDBJ whole genome shotgun (WGS) entry which is preliminary data.</text>
</comment>
<name>A0A836FY34_9HYME</name>
<evidence type="ECO:0000256" key="1">
    <source>
        <dbReference type="ARBA" id="ARBA00004651"/>
    </source>
</evidence>
<keyword evidence="2" id="KW-1003">Cell membrane</keyword>
<evidence type="ECO:0000256" key="9">
    <source>
        <dbReference type="ARBA" id="ARBA00023224"/>
    </source>
</evidence>
<feature type="transmembrane region" description="Helical" evidence="10">
    <location>
        <begin position="144"/>
        <end position="163"/>
    </location>
</feature>
<feature type="transmembrane region" description="Helical" evidence="10">
    <location>
        <begin position="195"/>
        <end position="214"/>
    </location>
</feature>
<feature type="transmembrane region" description="Helical" evidence="10">
    <location>
        <begin position="409"/>
        <end position="429"/>
    </location>
</feature>
<feature type="non-terminal residue" evidence="11">
    <location>
        <position position="611"/>
    </location>
</feature>
<dbReference type="GO" id="GO:0004984">
    <property type="term" value="F:olfactory receptor activity"/>
    <property type="evidence" value="ECO:0007669"/>
    <property type="project" value="InterPro"/>
</dbReference>
<evidence type="ECO:0000256" key="8">
    <source>
        <dbReference type="ARBA" id="ARBA00023170"/>
    </source>
</evidence>
<keyword evidence="5" id="KW-0552">Olfaction</keyword>
<dbReference type="Proteomes" id="UP000670152">
    <property type="component" value="Unassembled WGS sequence"/>
</dbReference>
<reference evidence="11 12" key="1">
    <citation type="submission" date="2020-02" db="EMBL/GenBank/DDBJ databases">
        <title>Relaxed selection underlies rapid genomic changes in the transitions from sociality to social parasitism in ants.</title>
        <authorList>
            <person name="Bi X."/>
        </authorList>
    </citation>
    <scope>NUCLEOTIDE SEQUENCE [LARGE SCALE GENOMIC DNA]</scope>
    <source>
        <strain evidence="11">BGI-DK2014b</strain>
        <tissue evidence="11">Whole body</tissue>
    </source>
</reference>
<feature type="transmembrane region" description="Helical" evidence="10">
    <location>
        <begin position="567"/>
        <end position="587"/>
    </location>
</feature>
<protein>
    <submittedName>
        <fullName evidence="11">OR2A protein</fullName>
    </submittedName>
</protein>
<dbReference type="EMBL" id="JAANIB010003781">
    <property type="protein sequence ID" value="KAG5335965.1"/>
    <property type="molecule type" value="Genomic_DNA"/>
</dbReference>
<comment type="subcellular location">
    <subcellularLocation>
        <location evidence="1">Cell membrane</location>
        <topology evidence="1">Multi-pass membrane protein</topology>
    </subcellularLocation>
</comment>
<keyword evidence="12" id="KW-1185">Reference proteome</keyword>
<evidence type="ECO:0000256" key="5">
    <source>
        <dbReference type="ARBA" id="ARBA00022725"/>
    </source>
</evidence>
<dbReference type="GO" id="GO:0005549">
    <property type="term" value="F:odorant binding"/>
    <property type="evidence" value="ECO:0007669"/>
    <property type="project" value="InterPro"/>
</dbReference>
<proteinExistence type="predicted"/>
<keyword evidence="9" id="KW-0807">Transducer</keyword>
<keyword evidence="7 10" id="KW-0472">Membrane</keyword>
<evidence type="ECO:0000313" key="11">
    <source>
        <dbReference type="EMBL" id="KAG5335965.1"/>
    </source>
</evidence>
<feature type="non-terminal residue" evidence="11">
    <location>
        <position position="1"/>
    </location>
</feature>
<feature type="transmembrane region" description="Helical" evidence="10">
    <location>
        <begin position="520"/>
        <end position="538"/>
    </location>
</feature>
<keyword evidence="8" id="KW-0675">Receptor</keyword>
<feature type="transmembrane region" description="Helical" evidence="10">
    <location>
        <begin position="279"/>
        <end position="306"/>
    </location>
</feature>
<evidence type="ECO:0000256" key="10">
    <source>
        <dbReference type="SAM" id="Phobius"/>
    </source>
</evidence>
<keyword evidence="6 10" id="KW-1133">Transmembrane helix</keyword>
<evidence type="ECO:0000256" key="6">
    <source>
        <dbReference type="ARBA" id="ARBA00022989"/>
    </source>
</evidence>
<evidence type="ECO:0000256" key="4">
    <source>
        <dbReference type="ARBA" id="ARBA00022692"/>
    </source>
</evidence>